<keyword evidence="3" id="KW-1185">Reference proteome</keyword>
<evidence type="ECO:0000256" key="1">
    <source>
        <dbReference type="SAM" id="MobiDB-lite"/>
    </source>
</evidence>
<organism evidence="2 3">
    <name type="scientific">Longimycelium tulufanense</name>
    <dbReference type="NCBI Taxonomy" id="907463"/>
    <lineage>
        <taxon>Bacteria</taxon>
        <taxon>Bacillati</taxon>
        <taxon>Actinomycetota</taxon>
        <taxon>Actinomycetes</taxon>
        <taxon>Pseudonocardiales</taxon>
        <taxon>Pseudonocardiaceae</taxon>
        <taxon>Longimycelium</taxon>
    </lineage>
</organism>
<dbReference type="Proteomes" id="UP000637578">
    <property type="component" value="Unassembled WGS sequence"/>
</dbReference>
<dbReference type="EMBL" id="BMMK01000006">
    <property type="protein sequence ID" value="GGM46871.1"/>
    <property type="molecule type" value="Genomic_DNA"/>
</dbReference>
<evidence type="ECO:0008006" key="4">
    <source>
        <dbReference type="Google" id="ProtNLM"/>
    </source>
</evidence>
<protein>
    <recommendedName>
        <fullName evidence="4">S-adenosyl methyltransferase</fullName>
    </recommendedName>
</protein>
<dbReference type="Gene3D" id="3.40.50.150">
    <property type="entry name" value="Vaccinia Virus protein VP39"/>
    <property type="match status" value="1"/>
</dbReference>
<dbReference type="InterPro" id="IPR029063">
    <property type="entry name" value="SAM-dependent_MTases_sf"/>
</dbReference>
<feature type="region of interest" description="Disordered" evidence="1">
    <location>
        <begin position="245"/>
        <end position="268"/>
    </location>
</feature>
<gene>
    <name evidence="2" type="ORF">GCM10012275_17390</name>
</gene>
<dbReference type="InterPro" id="IPR006764">
    <property type="entry name" value="SAM_dep_MeTrfase_SAV2177_type"/>
</dbReference>
<accession>A0A8J3FT74</accession>
<dbReference type="AlphaFoldDB" id="A0A8J3FT74"/>
<sequence>MERPSWAPADIDLDRPSAARVYDYYLGGSHNFAVDREMAEQAIALWPNLPLIMQANRAFLRRAVRYCVDQGIRQFLDIGSGIPTVGNVHEVAQEADPRCRVLYVDFDPVAVAHSRAILAGNERADIVHADLRKPEDIVGSPQFGRLIEPQRPMAVLMVAVLHFIDDADDPVRLVARYRDLLAPGSYLVLSHATQDGQPDKVEDHQKLYARTRTPMHMRSRAEVGALFTGFELVDPGIVYLPQWRPESSDDVDEHPERYTGYAAVGRKP</sequence>
<dbReference type="Pfam" id="PF04672">
    <property type="entry name" value="Methyltransf_19"/>
    <property type="match status" value="1"/>
</dbReference>
<evidence type="ECO:0000313" key="2">
    <source>
        <dbReference type="EMBL" id="GGM46871.1"/>
    </source>
</evidence>
<dbReference type="SUPFAM" id="SSF53335">
    <property type="entry name" value="S-adenosyl-L-methionine-dependent methyltransferases"/>
    <property type="match status" value="1"/>
</dbReference>
<comment type="caution">
    <text evidence="2">The sequence shown here is derived from an EMBL/GenBank/DDBJ whole genome shotgun (WGS) entry which is preliminary data.</text>
</comment>
<reference evidence="2" key="2">
    <citation type="submission" date="2020-09" db="EMBL/GenBank/DDBJ databases">
        <authorList>
            <person name="Sun Q."/>
            <person name="Zhou Y."/>
        </authorList>
    </citation>
    <scope>NUCLEOTIDE SEQUENCE</scope>
    <source>
        <strain evidence="2">CGMCC 4.5737</strain>
    </source>
</reference>
<proteinExistence type="predicted"/>
<dbReference type="CDD" id="cd02440">
    <property type="entry name" value="AdoMet_MTases"/>
    <property type="match status" value="1"/>
</dbReference>
<evidence type="ECO:0000313" key="3">
    <source>
        <dbReference type="Proteomes" id="UP000637578"/>
    </source>
</evidence>
<reference evidence="2" key="1">
    <citation type="journal article" date="2014" name="Int. J. Syst. Evol. Microbiol.">
        <title>Complete genome sequence of Corynebacterium casei LMG S-19264T (=DSM 44701T), isolated from a smear-ripened cheese.</title>
        <authorList>
            <consortium name="US DOE Joint Genome Institute (JGI-PGF)"/>
            <person name="Walter F."/>
            <person name="Albersmeier A."/>
            <person name="Kalinowski J."/>
            <person name="Ruckert C."/>
        </authorList>
    </citation>
    <scope>NUCLEOTIDE SEQUENCE</scope>
    <source>
        <strain evidence="2">CGMCC 4.5737</strain>
    </source>
</reference>
<name>A0A8J3FT74_9PSEU</name>
<dbReference type="RefSeq" id="WP_189055731.1">
    <property type="nucleotide sequence ID" value="NZ_BMMK01000006.1"/>
</dbReference>
<dbReference type="PIRSF" id="PIRSF017393">
    <property type="entry name" value="MTase_SAV2177"/>
    <property type="match status" value="1"/>
</dbReference>